<evidence type="ECO:0000313" key="3">
    <source>
        <dbReference type="Proteomes" id="UP000053317"/>
    </source>
</evidence>
<organism evidence="2 3">
    <name type="scientific">Phaeomoniella chlamydospora</name>
    <name type="common">Phaeoacremonium chlamydosporum</name>
    <dbReference type="NCBI Taxonomy" id="158046"/>
    <lineage>
        <taxon>Eukaryota</taxon>
        <taxon>Fungi</taxon>
        <taxon>Dikarya</taxon>
        <taxon>Ascomycota</taxon>
        <taxon>Pezizomycotina</taxon>
        <taxon>Eurotiomycetes</taxon>
        <taxon>Chaetothyriomycetidae</taxon>
        <taxon>Phaeomoniellales</taxon>
        <taxon>Phaeomoniellaceae</taxon>
        <taxon>Phaeomoniella</taxon>
    </lineage>
</organism>
<feature type="region of interest" description="Disordered" evidence="1">
    <location>
        <begin position="490"/>
        <end position="521"/>
    </location>
</feature>
<keyword evidence="3" id="KW-1185">Reference proteome</keyword>
<dbReference type="OrthoDB" id="5229017at2759"/>
<reference evidence="2 3" key="2">
    <citation type="submission" date="2015-05" db="EMBL/GenBank/DDBJ databases">
        <authorList>
            <person name="Morales-Cruz A."/>
            <person name="Amrine K.C."/>
            <person name="Cantu D."/>
        </authorList>
    </citation>
    <scope>NUCLEOTIDE SEQUENCE [LARGE SCALE GENOMIC DNA]</scope>
    <source>
        <strain evidence="2">UCRPC4</strain>
    </source>
</reference>
<evidence type="ECO:0000256" key="1">
    <source>
        <dbReference type="SAM" id="MobiDB-lite"/>
    </source>
</evidence>
<gene>
    <name evidence="2" type="ORF">UCRPC4_g06584</name>
</gene>
<evidence type="ECO:0000313" key="2">
    <source>
        <dbReference type="EMBL" id="KKY14929.1"/>
    </source>
</evidence>
<proteinExistence type="predicted"/>
<protein>
    <submittedName>
        <fullName evidence="2">Uncharacterized protein</fullName>
    </submittedName>
</protein>
<dbReference type="AlphaFoldDB" id="A0A0G2DWC9"/>
<dbReference type="Proteomes" id="UP000053317">
    <property type="component" value="Unassembled WGS sequence"/>
</dbReference>
<comment type="caution">
    <text evidence="2">The sequence shown here is derived from an EMBL/GenBank/DDBJ whole genome shotgun (WGS) entry which is preliminary data.</text>
</comment>
<feature type="compositionally biased region" description="Basic residues" evidence="1">
    <location>
        <begin position="651"/>
        <end position="662"/>
    </location>
</feature>
<feature type="compositionally biased region" description="Basic and acidic residues" evidence="1">
    <location>
        <begin position="604"/>
        <end position="613"/>
    </location>
</feature>
<feature type="compositionally biased region" description="Basic and acidic residues" evidence="1">
    <location>
        <begin position="494"/>
        <end position="521"/>
    </location>
</feature>
<feature type="region of interest" description="Disordered" evidence="1">
    <location>
        <begin position="542"/>
        <end position="561"/>
    </location>
</feature>
<name>A0A0G2DWC9_PHACM</name>
<dbReference type="EMBL" id="LCWF01000201">
    <property type="protein sequence ID" value="KKY14929.1"/>
    <property type="molecule type" value="Genomic_DNA"/>
</dbReference>
<sequence>MNSQAHQLLERIAKKKTWTREESFGSLVEDIFQNQNTAKDSTTTIRLHNAKEYATCCAEESNFRPAVLGKQKTISPKPREDIEAWNSNPAHVVCEAMSTAAPQENQSDGEQDKKFEHVDSQNGLVDLDDPLLVSFAMICPQKDGPCTGSRLHDEPEDVLALGGSVIQPVDSASRLLVSQPKAGEDIGQSSDISGETDKVGAEDFTAVDAWHRVASEENAASIERTTHRKKNRASSTIVWENRPIQGEHRLISCIGGLMVSPRGLLSLLGCKTDDCMTSGNPLDNASSEMCVFTHLPLSTHSSTSLGAMVHARKQTKHDSSLITKPTSFLRPHVNNDLLPSSSRSQVTVPAYVKMPNRQSSLSDTKWDCFNMDTPAHNEEIPPRVCLLTSAVDGACDTTDEVLQDNSSRATSPSKVSVDLNKALPPYPTLLERQPSIRTRQAPQILEYHDPGSAASSANSSGSVLSSSSSKAHFRQIARGLVAVNAPTSGLELSPVREPDHDAQRPEQHEPHEMSTNATERDKFESMDEHALMHQCVALASDSADERSQWPTQSKDLGTDTIGELMRPPHKSRHIPHALSENNINYLSGHIPVATADFYAPPHLASRDLRDRKGNGTQDSPTRGRRIDHSKSVSDNAGELEWDDGMLQHPQSARKRSRSPHKKLFGDGGWLTRSQSVRDVSKDQKAKLGQSPKKGIALKSWGGKMKRRIGDMTAPENGQPFPTRSTFPISLNPPMQAKIYGELELMLCVSGNKFLMDQYERGRMSPDSVAKINAGWRAKNRPQVREFQYDQLTQRELVLANVKTFEFHGDAARNAVSLNGILHSWKALAKEMSIRTFCMADTQVKKHLLDTRRVLEMFGAPLITFLAFQEVQNAAHLRIRDHQKRRQAKCENFESATAMGLDGDSRLRENPFEGGHVSFQL</sequence>
<reference evidence="2 3" key="1">
    <citation type="submission" date="2015-05" db="EMBL/GenBank/DDBJ databases">
        <title>Distinctive expansion of gene families associated with plant cell wall degradation and secondary metabolism in the genomes of grapevine trunk pathogens.</title>
        <authorList>
            <person name="Lawrence D.P."/>
            <person name="Travadon R."/>
            <person name="Rolshausen P.E."/>
            <person name="Baumgartner K."/>
        </authorList>
    </citation>
    <scope>NUCLEOTIDE SEQUENCE [LARGE SCALE GENOMIC DNA]</scope>
    <source>
        <strain evidence="2">UCRPC4</strain>
    </source>
</reference>
<feature type="region of interest" description="Disordered" evidence="1">
    <location>
        <begin position="604"/>
        <end position="695"/>
    </location>
</feature>
<accession>A0A0G2DWC9</accession>